<protein>
    <recommendedName>
        <fullName evidence="1">F-box domain-containing protein</fullName>
    </recommendedName>
</protein>
<dbReference type="Pfam" id="PF00646">
    <property type="entry name" value="F-box"/>
    <property type="match status" value="1"/>
</dbReference>
<dbReference type="EnsemblPlants" id="OBART11G16020.1">
    <property type="protein sequence ID" value="OBART11G16020.1"/>
    <property type="gene ID" value="OBART11G16020"/>
</dbReference>
<accession>A0A0D3HMN8</accession>
<dbReference type="InterPro" id="IPR036047">
    <property type="entry name" value="F-box-like_dom_sf"/>
</dbReference>
<dbReference type="PANTHER" id="PTHR33110">
    <property type="entry name" value="F-BOX/KELCH-REPEAT PROTEIN-RELATED"/>
    <property type="match status" value="1"/>
</dbReference>
<dbReference type="AlphaFoldDB" id="A0A0D3HMN8"/>
<dbReference type="SUPFAM" id="SSF81383">
    <property type="entry name" value="F-box domain"/>
    <property type="match status" value="2"/>
</dbReference>
<dbReference type="Proteomes" id="UP000026960">
    <property type="component" value="Chromosome 11"/>
</dbReference>
<dbReference type="CDD" id="cd09917">
    <property type="entry name" value="F-box_SF"/>
    <property type="match status" value="1"/>
</dbReference>
<dbReference type="Pfam" id="PF12937">
    <property type="entry name" value="F-box-like"/>
    <property type="match status" value="1"/>
</dbReference>
<dbReference type="PANTHER" id="PTHR33110:SF71">
    <property type="entry name" value="F-BOX_KELCH-REPEAT PROTEIN"/>
    <property type="match status" value="1"/>
</dbReference>
<dbReference type="STRING" id="65489.A0A0D3HMN8"/>
<evidence type="ECO:0000313" key="2">
    <source>
        <dbReference type="EnsemblPlants" id="OBART11G16020.1"/>
    </source>
</evidence>
<reference evidence="2" key="2">
    <citation type="submission" date="2015-03" db="UniProtKB">
        <authorList>
            <consortium name="EnsemblPlants"/>
        </authorList>
    </citation>
    <scope>IDENTIFICATION</scope>
</reference>
<keyword evidence="3" id="KW-1185">Reference proteome</keyword>
<proteinExistence type="predicted"/>
<feature type="domain" description="F-box" evidence="1">
    <location>
        <begin position="10"/>
        <end position="51"/>
    </location>
</feature>
<dbReference type="HOGENOM" id="CLU_691473_0_0_1"/>
<name>A0A0D3HMN8_9ORYZ</name>
<dbReference type="InterPro" id="IPR001810">
    <property type="entry name" value="F-box_dom"/>
</dbReference>
<dbReference type="Gramene" id="OBART11G16020.1">
    <property type="protein sequence ID" value="OBART11G16020.1"/>
    <property type="gene ID" value="OBART11G16020"/>
</dbReference>
<sequence length="399" mass="43691">MAASPAWGDLPLLVVGEILLRLPSAADRVHCAAVCRRWKEAAEAARLTYLSEAEAEAMEMAKAWGPLPRVARMAQGALDPSLSDAGAGADAAPPRPWAEILRRLVAHVEGQEAEAVDGEEAGADAAPRRPWAEILRRLGAEVEAVDGEEAKETTLRLAREVVDLLSHAEADEAPTDEAEVEALHMARKLLDRLLSHARPEEVEEDEEQEALRMLRVVLRRLISIAEAKQAAAGSPPWAELPYDVISEILIRLPLLADYSHCSVMCVNWYHASLEYPFVLPQLFMMTTADKPAMLSLVDGTTRMVRGFPDFARSARLVSSFSGSWVAAALDQVRANVLLRFDAMHLIDLPDHFQHQRLPHMLVHAIALNTCPADDVSSSYMAAAIITGDYPIAFWRPGGA</sequence>
<evidence type="ECO:0000259" key="1">
    <source>
        <dbReference type="SMART" id="SM00256"/>
    </source>
</evidence>
<dbReference type="Gene3D" id="1.20.1280.50">
    <property type="match status" value="1"/>
</dbReference>
<organism evidence="2">
    <name type="scientific">Oryza barthii</name>
    <dbReference type="NCBI Taxonomy" id="65489"/>
    <lineage>
        <taxon>Eukaryota</taxon>
        <taxon>Viridiplantae</taxon>
        <taxon>Streptophyta</taxon>
        <taxon>Embryophyta</taxon>
        <taxon>Tracheophyta</taxon>
        <taxon>Spermatophyta</taxon>
        <taxon>Magnoliopsida</taxon>
        <taxon>Liliopsida</taxon>
        <taxon>Poales</taxon>
        <taxon>Poaceae</taxon>
        <taxon>BOP clade</taxon>
        <taxon>Oryzoideae</taxon>
        <taxon>Oryzeae</taxon>
        <taxon>Oryzinae</taxon>
        <taxon>Oryza</taxon>
    </lineage>
</organism>
<dbReference type="SMART" id="SM00256">
    <property type="entry name" value="FBOX"/>
    <property type="match status" value="2"/>
</dbReference>
<dbReference type="PaxDb" id="65489-OBART11G16020.1"/>
<feature type="domain" description="F-box" evidence="1">
    <location>
        <begin position="240"/>
        <end position="281"/>
    </location>
</feature>
<reference evidence="2" key="1">
    <citation type="journal article" date="2009" name="Rice">
        <title>De Novo Next Generation Sequencing of Plant Genomes.</title>
        <authorList>
            <person name="Rounsley S."/>
            <person name="Marri P.R."/>
            <person name="Yu Y."/>
            <person name="He R."/>
            <person name="Sisneros N."/>
            <person name="Goicoechea J.L."/>
            <person name="Lee S.J."/>
            <person name="Angelova A."/>
            <person name="Kudrna D."/>
            <person name="Luo M."/>
            <person name="Affourtit J."/>
            <person name="Desany B."/>
            <person name="Knight J."/>
            <person name="Niazi F."/>
            <person name="Egholm M."/>
            <person name="Wing R.A."/>
        </authorList>
    </citation>
    <scope>NUCLEOTIDE SEQUENCE [LARGE SCALE GENOMIC DNA]</scope>
    <source>
        <strain evidence="2">cv. IRGC 105608</strain>
    </source>
</reference>
<evidence type="ECO:0000313" key="3">
    <source>
        <dbReference type="Proteomes" id="UP000026960"/>
    </source>
</evidence>